<dbReference type="PRINTS" id="PR00315">
    <property type="entry name" value="ELONGATNFCT"/>
</dbReference>
<organism evidence="8 9">
    <name type="scientific">Candidatus Iainarchaeum sp</name>
    <dbReference type="NCBI Taxonomy" id="3101447"/>
    <lineage>
        <taxon>Archaea</taxon>
        <taxon>Candidatus Iainarchaeota</taxon>
        <taxon>Candidatus Iainarchaeia</taxon>
        <taxon>Candidatus Iainarchaeales</taxon>
        <taxon>Candidatus Iainarchaeaceae</taxon>
        <taxon>Candidatus Iainarchaeum</taxon>
    </lineage>
</organism>
<dbReference type="GO" id="GO:0003924">
    <property type="term" value="F:GTPase activity"/>
    <property type="evidence" value="ECO:0007669"/>
    <property type="project" value="InterPro"/>
</dbReference>
<keyword evidence="3" id="KW-0548">Nucleotidyltransferase</keyword>
<sequence>MENEDMKIVIVGHVDHGKSTLIGRLLFDTGSLPESKIDELKRTCEALGRELEFGFVMDSLEEERDQAITIDTAQTFFKTDKRDYVIIDAPGHKEFIKNMITGASLAQAAILLVDAKEGVQEQTKRHAYILSLLGMKQVIVAINKMDLVEYKQERFEEVKGDVEKFLESIDVKPEYVIPVSAKEGDNIAKKGENMSWWAEDTILQSLDSFIVEKREASTALRFPVQDVYHIDGKRIVAGRIESGKISVGDKVVLQPTNIEATVKTIEVFMDEDRKEAGAGESIGITTEEPIFADRGQVICTKEALPGIGNEVEANIFWMSKTPLEKGERITLKCATQEIACSVAEIRKKFDSSSLEQLEENAEQLKETEVGEVLIKTDKSIAFDSFNDIQETGRFVLERGMDTVAGGIID</sequence>
<dbReference type="EC" id="2.7.7.4" evidence="1"/>
<dbReference type="InterPro" id="IPR054696">
    <property type="entry name" value="GTP-eEF1A_C"/>
</dbReference>
<dbReference type="SUPFAM" id="SSF52540">
    <property type="entry name" value="P-loop containing nucleoside triphosphate hydrolases"/>
    <property type="match status" value="1"/>
</dbReference>
<name>A0A2D6M048_9ARCH</name>
<dbReference type="CDD" id="cd04095">
    <property type="entry name" value="CysN_NoDQ_III"/>
    <property type="match status" value="1"/>
</dbReference>
<dbReference type="GO" id="GO:0005525">
    <property type="term" value="F:GTP binding"/>
    <property type="evidence" value="ECO:0007669"/>
    <property type="project" value="UniProtKB-KW"/>
</dbReference>
<dbReference type="EMBL" id="NZBU01000002">
    <property type="protein sequence ID" value="MAG21798.1"/>
    <property type="molecule type" value="Genomic_DNA"/>
</dbReference>
<comment type="caution">
    <text evidence="8">The sequence shown here is derived from an EMBL/GenBank/DDBJ whole genome shotgun (WGS) entry which is preliminary data.</text>
</comment>
<dbReference type="Gene3D" id="3.40.50.300">
    <property type="entry name" value="P-loop containing nucleotide triphosphate hydrolases"/>
    <property type="match status" value="1"/>
</dbReference>
<proteinExistence type="predicted"/>
<gene>
    <name evidence="8" type="ORF">CL943_00635</name>
</gene>
<evidence type="ECO:0000256" key="2">
    <source>
        <dbReference type="ARBA" id="ARBA00022679"/>
    </source>
</evidence>
<dbReference type="GO" id="GO:0006790">
    <property type="term" value="P:sulfur compound metabolic process"/>
    <property type="evidence" value="ECO:0007669"/>
    <property type="project" value="InterPro"/>
</dbReference>
<dbReference type="InterPro" id="IPR041757">
    <property type="entry name" value="CysN_GTP-bd"/>
</dbReference>
<dbReference type="SUPFAM" id="SSF50447">
    <property type="entry name" value="Translation proteins"/>
    <property type="match status" value="1"/>
</dbReference>
<evidence type="ECO:0000256" key="1">
    <source>
        <dbReference type="ARBA" id="ARBA00012391"/>
    </source>
</evidence>
<dbReference type="GO" id="GO:0004781">
    <property type="term" value="F:sulfate adenylyltransferase (ATP) activity"/>
    <property type="evidence" value="ECO:0007669"/>
    <property type="project" value="UniProtKB-EC"/>
</dbReference>
<evidence type="ECO:0000259" key="7">
    <source>
        <dbReference type="PROSITE" id="PS51722"/>
    </source>
</evidence>
<accession>A0A2D6M048</accession>
<dbReference type="CDD" id="cd04166">
    <property type="entry name" value="CysN_ATPS"/>
    <property type="match status" value="1"/>
</dbReference>
<dbReference type="PANTHER" id="PTHR23115">
    <property type="entry name" value="TRANSLATION FACTOR"/>
    <property type="match status" value="1"/>
</dbReference>
<evidence type="ECO:0000256" key="5">
    <source>
        <dbReference type="ARBA" id="ARBA00022840"/>
    </source>
</evidence>
<dbReference type="AlphaFoldDB" id="A0A2D6M048"/>
<reference evidence="9" key="1">
    <citation type="submission" date="2017-09" db="EMBL/GenBank/DDBJ databases">
        <title>The Reconstruction of 2,631 Draft Metagenome-Assembled Genomes from the Global Oceans.</title>
        <authorList>
            <person name="Tully B.J."/>
            <person name="Graham E.D."/>
            <person name="Heidelberg J.F."/>
        </authorList>
    </citation>
    <scope>NUCLEOTIDE SEQUENCE [LARGE SCALE GENOMIC DNA]</scope>
</reference>
<dbReference type="Pfam" id="PF03144">
    <property type="entry name" value="GTP_EFTU_D2"/>
    <property type="match status" value="1"/>
</dbReference>
<dbReference type="InterPro" id="IPR044139">
    <property type="entry name" value="CysN_NoDQ_III"/>
</dbReference>
<evidence type="ECO:0000313" key="8">
    <source>
        <dbReference type="EMBL" id="MAG21798.1"/>
    </source>
</evidence>
<feature type="domain" description="Tr-type G" evidence="7">
    <location>
        <begin position="3"/>
        <end position="218"/>
    </location>
</feature>
<dbReference type="InterPro" id="IPR004161">
    <property type="entry name" value="EFTu-like_2"/>
</dbReference>
<evidence type="ECO:0000256" key="4">
    <source>
        <dbReference type="ARBA" id="ARBA00022741"/>
    </source>
</evidence>
<dbReference type="NCBIfam" id="TIGR02034">
    <property type="entry name" value="CysN"/>
    <property type="match status" value="1"/>
</dbReference>
<dbReference type="InterPro" id="IPR009000">
    <property type="entry name" value="Transl_B-barrel_sf"/>
</dbReference>
<evidence type="ECO:0000256" key="6">
    <source>
        <dbReference type="ARBA" id="ARBA00023134"/>
    </source>
</evidence>
<keyword evidence="4" id="KW-0547">Nucleotide-binding</keyword>
<dbReference type="SUPFAM" id="SSF50465">
    <property type="entry name" value="EF-Tu/eEF-1alpha/eIF2-gamma C-terminal domain"/>
    <property type="match status" value="1"/>
</dbReference>
<dbReference type="Gene3D" id="2.40.30.10">
    <property type="entry name" value="Translation factors"/>
    <property type="match status" value="2"/>
</dbReference>
<dbReference type="Proteomes" id="UP000226592">
    <property type="component" value="Unassembled WGS sequence"/>
</dbReference>
<protein>
    <recommendedName>
        <fullName evidence="1">sulfate adenylyltransferase</fullName>
        <ecNumber evidence="1">2.7.7.4</ecNumber>
    </recommendedName>
</protein>
<dbReference type="InterPro" id="IPR050100">
    <property type="entry name" value="TRAFAC_GTPase_members"/>
</dbReference>
<evidence type="ECO:0000256" key="3">
    <source>
        <dbReference type="ARBA" id="ARBA00022695"/>
    </source>
</evidence>
<evidence type="ECO:0000313" key="9">
    <source>
        <dbReference type="Proteomes" id="UP000226592"/>
    </source>
</evidence>
<dbReference type="PROSITE" id="PS51722">
    <property type="entry name" value="G_TR_2"/>
    <property type="match status" value="1"/>
</dbReference>
<dbReference type="InterPro" id="IPR000795">
    <property type="entry name" value="T_Tr_GTP-bd_dom"/>
</dbReference>
<dbReference type="Pfam" id="PF22594">
    <property type="entry name" value="GTP-eEF1A_C"/>
    <property type="match status" value="1"/>
</dbReference>
<keyword evidence="6" id="KW-0342">GTP-binding</keyword>
<dbReference type="InterPro" id="IPR027417">
    <property type="entry name" value="P-loop_NTPase"/>
</dbReference>
<dbReference type="GO" id="GO:0005524">
    <property type="term" value="F:ATP binding"/>
    <property type="evidence" value="ECO:0007669"/>
    <property type="project" value="UniProtKB-KW"/>
</dbReference>
<dbReference type="Pfam" id="PF00009">
    <property type="entry name" value="GTP_EFTU"/>
    <property type="match status" value="1"/>
</dbReference>
<dbReference type="InterPro" id="IPR011779">
    <property type="entry name" value="SO4_adenylTrfase_lsu"/>
</dbReference>
<keyword evidence="5" id="KW-0067">ATP-binding</keyword>
<dbReference type="InterPro" id="IPR009001">
    <property type="entry name" value="Transl_elong_EF1A/Init_IF2_C"/>
</dbReference>
<keyword evidence="2" id="KW-0808">Transferase</keyword>